<evidence type="ECO:0000313" key="5">
    <source>
        <dbReference type="Proteomes" id="UP000637632"/>
    </source>
</evidence>
<evidence type="ECO:0000313" key="4">
    <source>
        <dbReference type="EMBL" id="MBC3812860.1"/>
    </source>
</evidence>
<name>A0ABR6XJR6_9BURK</name>
<dbReference type="PANTHER" id="PTHR24123">
    <property type="entry name" value="ANKYRIN REPEAT-CONTAINING"/>
    <property type="match status" value="1"/>
</dbReference>
<evidence type="ECO:0000256" key="1">
    <source>
        <dbReference type="ARBA" id="ARBA00022737"/>
    </source>
</evidence>
<dbReference type="PANTHER" id="PTHR24123:SF33">
    <property type="entry name" value="PROTEIN HOS4"/>
    <property type="match status" value="1"/>
</dbReference>
<dbReference type="PROSITE" id="PS50297">
    <property type="entry name" value="ANK_REP_REGION"/>
    <property type="match status" value="1"/>
</dbReference>
<accession>A0ABR6XJR6</accession>
<sequence>MAMNERVVELLNRIKSSPDFSYVVFDSINATNALGDNALHAVCVWGDLESAQLLVSNGINIHQEGELGFTPLRVAVDFGHFKIAEYLKANGADPASIDAPERFDRERNDLHLKKLGEEIEALEKHIEGECP</sequence>
<evidence type="ECO:0000256" key="3">
    <source>
        <dbReference type="PROSITE-ProRule" id="PRU00023"/>
    </source>
</evidence>
<feature type="repeat" description="ANK" evidence="3">
    <location>
        <begin position="34"/>
        <end position="66"/>
    </location>
</feature>
<keyword evidence="1" id="KW-0677">Repeat</keyword>
<feature type="repeat" description="ANK" evidence="3">
    <location>
        <begin position="67"/>
        <end position="99"/>
    </location>
</feature>
<protein>
    <submittedName>
        <fullName evidence="4">Ankyrin repeat domain-containing protein</fullName>
    </submittedName>
</protein>
<keyword evidence="2 3" id="KW-0040">ANK repeat</keyword>
<gene>
    <name evidence="4" type="ORF">H8K26_15555</name>
</gene>
<dbReference type="Gene3D" id="1.25.40.20">
    <property type="entry name" value="Ankyrin repeat-containing domain"/>
    <property type="match status" value="1"/>
</dbReference>
<dbReference type="InterPro" id="IPR051165">
    <property type="entry name" value="Multifunctional_ANK_Repeat"/>
</dbReference>
<reference evidence="4 5" key="1">
    <citation type="submission" date="2020-08" db="EMBL/GenBank/DDBJ databases">
        <title>Novel species isolated from subtropical streams in China.</title>
        <authorList>
            <person name="Lu H."/>
        </authorList>
    </citation>
    <scope>NUCLEOTIDE SEQUENCE [LARGE SCALE GENOMIC DNA]</scope>
    <source>
        <strain evidence="4 5">CCTCC AB 2015119</strain>
    </source>
</reference>
<proteinExistence type="predicted"/>
<keyword evidence="5" id="KW-1185">Reference proteome</keyword>
<dbReference type="Proteomes" id="UP000637632">
    <property type="component" value="Unassembled WGS sequence"/>
</dbReference>
<dbReference type="EMBL" id="JACOFT010000006">
    <property type="protein sequence ID" value="MBC3812860.1"/>
    <property type="molecule type" value="Genomic_DNA"/>
</dbReference>
<dbReference type="Pfam" id="PF12796">
    <property type="entry name" value="Ank_2"/>
    <property type="match status" value="1"/>
</dbReference>
<dbReference type="InterPro" id="IPR036770">
    <property type="entry name" value="Ankyrin_rpt-contain_sf"/>
</dbReference>
<evidence type="ECO:0000256" key="2">
    <source>
        <dbReference type="ARBA" id="ARBA00023043"/>
    </source>
</evidence>
<dbReference type="PROSITE" id="PS50088">
    <property type="entry name" value="ANK_REPEAT"/>
    <property type="match status" value="2"/>
</dbReference>
<organism evidence="4 5">
    <name type="scientific">Undibacterium aquatile</name>
    <dbReference type="NCBI Taxonomy" id="1537398"/>
    <lineage>
        <taxon>Bacteria</taxon>
        <taxon>Pseudomonadati</taxon>
        <taxon>Pseudomonadota</taxon>
        <taxon>Betaproteobacteria</taxon>
        <taxon>Burkholderiales</taxon>
        <taxon>Oxalobacteraceae</taxon>
        <taxon>Undibacterium</taxon>
    </lineage>
</organism>
<dbReference type="SUPFAM" id="SSF48403">
    <property type="entry name" value="Ankyrin repeat"/>
    <property type="match status" value="1"/>
</dbReference>
<dbReference type="RefSeq" id="WP_190480765.1">
    <property type="nucleotide sequence ID" value="NZ_JACOFT010000006.1"/>
</dbReference>
<dbReference type="SMART" id="SM00248">
    <property type="entry name" value="ANK"/>
    <property type="match status" value="2"/>
</dbReference>
<comment type="caution">
    <text evidence="4">The sequence shown here is derived from an EMBL/GenBank/DDBJ whole genome shotgun (WGS) entry which is preliminary data.</text>
</comment>
<dbReference type="InterPro" id="IPR002110">
    <property type="entry name" value="Ankyrin_rpt"/>
</dbReference>